<dbReference type="SUPFAM" id="SSF51735">
    <property type="entry name" value="NAD(P)-binding Rossmann-fold domains"/>
    <property type="match status" value="1"/>
</dbReference>
<organism evidence="3 4">
    <name type="scientific">Shewanella decolorationis S12</name>
    <dbReference type="NCBI Taxonomy" id="1353536"/>
    <lineage>
        <taxon>Bacteria</taxon>
        <taxon>Pseudomonadati</taxon>
        <taxon>Pseudomonadota</taxon>
        <taxon>Gammaproteobacteria</taxon>
        <taxon>Alteromonadales</taxon>
        <taxon>Shewanellaceae</taxon>
        <taxon>Shewanella</taxon>
    </lineage>
</organism>
<evidence type="ECO:0000256" key="2">
    <source>
        <dbReference type="ARBA" id="ARBA00023002"/>
    </source>
</evidence>
<proteinExistence type="inferred from homology"/>
<dbReference type="EMBL" id="AXZL01000068">
    <property type="protein sequence ID" value="ESE40875.1"/>
    <property type="molecule type" value="Genomic_DNA"/>
</dbReference>
<keyword evidence="2" id="KW-0560">Oxidoreductase</keyword>
<evidence type="ECO:0000313" key="3">
    <source>
        <dbReference type="EMBL" id="ESE40875.1"/>
    </source>
</evidence>
<sequence>MISHHFVAEKFMTQATAIIVGASSHLSRELAKQLADQQVELALFAQDVESLREFASTLPTKVQVFSLQIEQPSAIIKQLESVWHDLGGAHLVLVNTGLNSYDPELPWLPEQDIIDVNVRGFAAICNTAFRLFREQGYGQLAAINSIAGLRGGPSVAYHASKAFAQNYLEGLSMHAQRLKLPITITDIQLGLLDKAAMQQSTLWLAPLPQVAAQIIKAMQQGKRRVYVTKRWRLVAWLTKLLPEFIYNTRHWKPKKSKK</sequence>
<keyword evidence="4" id="KW-1185">Reference proteome</keyword>
<dbReference type="PRINTS" id="PR00081">
    <property type="entry name" value="GDHRDH"/>
</dbReference>
<protein>
    <submittedName>
        <fullName evidence="3">Short-chain dehydrogenase reductase sdr</fullName>
    </submittedName>
</protein>
<reference evidence="3 4" key="1">
    <citation type="journal article" date="2013" name="Genome Announc.">
        <title>Draft Genome Sequence of Shewanella decolorationis S12, a Dye-Degrading Bacterium Isolated from a Wastewater Treatment Plant.</title>
        <authorList>
            <person name="Xu M."/>
            <person name="Fang Y."/>
            <person name="Liu J."/>
            <person name="Chen X."/>
            <person name="Sun G."/>
            <person name="Guo J."/>
            <person name="Hua Z."/>
            <person name="Tu Q."/>
            <person name="Wu L."/>
            <person name="Zhou J."/>
            <person name="Liu X."/>
        </authorList>
    </citation>
    <scope>NUCLEOTIDE SEQUENCE [LARGE SCALE GENOMIC DNA]</scope>
    <source>
        <strain evidence="3 4">S12</strain>
    </source>
</reference>
<gene>
    <name evidence="3" type="ORF">SHD_2432</name>
</gene>
<dbReference type="PANTHER" id="PTHR44196">
    <property type="entry name" value="DEHYDROGENASE/REDUCTASE SDR FAMILY MEMBER 7B"/>
    <property type="match status" value="1"/>
</dbReference>
<dbReference type="InterPro" id="IPR002347">
    <property type="entry name" value="SDR_fam"/>
</dbReference>
<accession>A0ABN0PL94</accession>
<dbReference type="Proteomes" id="UP000017548">
    <property type="component" value="Unassembled WGS sequence"/>
</dbReference>
<evidence type="ECO:0000313" key="4">
    <source>
        <dbReference type="Proteomes" id="UP000017548"/>
    </source>
</evidence>
<dbReference type="PANTHER" id="PTHR44196:SF3">
    <property type="entry name" value="SHORT CHAIN DEHYDROGENASE FAMILY PROTEIN"/>
    <property type="match status" value="1"/>
</dbReference>
<evidence type="ECO:0000256" key="1">
    <source>
        <dbReference type="ARBA" id="ARBA00006484"/>
    </source>
</evidence>
<comment type="similarity">
    <text evidence="1">Belongs to the short-chain dehydrogenases/reductases (SDR) family.</text>
</comment>
<dbReference type="Gene3D" id="3.40.50.720">
    <property type="entry name" value="NAD(P)-binding Rossmann-like Domain"/>
    <property type="match status" value="1"/>
</dbReference>
<name>A0ABN0PL94_9GAMM</name>
<comment type="caution">
    <text evidence="3">The sequence shown here is derived from an EMBL/GenBank/DDBJ whole genome shotgun (WGS) entry which is preliminary data.</text>
</comment>
<dbReference type="Pfam" id="PF00106">
    <property type="entry name" value="adh_short"/>
    <property type="match status" value="1"/>
</dbReference>
<dbReference type="InterPro" id="IPR036291">
    <property type="entry name" value="NAD(P)-bd_dom_sf"/>
</dbReference>